<keyword evidence="2" id="KW-1185">Reference proteome</keyword>
<evidence type="ECO:0000313" key="1">
    <source>
        <dbReference type="EMBL" id="MFC4489663.1"/>
    </source>
</evidence>
<dbReference type="EMBL" id="JBHSEK010000004">
    <property type="protein sequence ID" value="MFC4489663.1"/>
    <property type="molecule type" value="Genomic_DNA"/>
</dbReference>
<organism evidence="1 2">
    <name type="scientific">Chromobacterium aquaticum</name>
    <dbReference type="NCBI Taxonomy" id="467180"/>
    <lineage>
        <taxon>Bacteria</taxon>
        <taxon>Pseudomonadati</taxon>
        <taxon>Pseudomonadota</taxon>
        <taxon>Betaproteobacteria</taxon>
        <taxon>Neisseriales</taxon>
        <taxon>Chromobacteriaceae</taxon>
        <taxon>Chromobacterium</taxon>
    </lineage>
</organism>
<proteinExistence type="predicted"/>
<gene>
    <name evidence="1" type="ORF">ACFO0R_08510</name>
</gene>
<reference evidence="2" key="1">
    <citation type="journal article" date="2019" name="Int. J. Syst. Evol. Microbiol.">
        <title>The Global Catalogue of Microorganisms (GCM) 10K type strain sequencing project: providing services to taxonomists for standard genome sequencing and annotation.</title>
        <authorList>
            <consortium name="The Broad Institute Genomics Platform"/>
            <consortium name="The Broad Institute Genome Sequencing Center for Infectious Disease"/>
            <person name="Wu L."/>
            <person name="Ma J."/>
        </authorList>
    </citation>
    <scope>NUCLEOTIDE SEQUENCE [LARGE SCALE GENOMIC DNA]</scope>
    <source>
        <strain evidence="2">CGMCC 4.7608</strain>
    </source>
</reference>
<accession>A0ABV8ZU02</accession>
<evidence type="ECO:0000313" key="2">
    <source>
        <dbReference type="Proteomes" id="UP001595999"/>
    </source>
</evidence>
<sequence length="242" mass="27436">MIFSIHDLIFLLSSDCFSPYLFEKPHRPSMEEIRRIARETSLAIMADGVCYFETADFSAEGIAGVQQRFLAQLENSIDDTDAIKKTKRLIRILENVDEQRTLAENFLASTCAHLYWLNTACLTQALDDILLGIAAKVEPVGLTTPAAHSLDWSAIKVLWQNARSEWDGYLKSITAEVPDGLCSAFKHLLEDGQALDFIHHWQQVLNPDERRYLIAFLSREGEQGLAINPRARDEYRAMIHAL</sequence>
<dbReference type="Proteomes" id="UP001595999">
    <property type="component" value="Unassembled WGS sequence"/>
</dbReference>
<protein>
    <submittedName>
        <fullName evidence="1">Uncharacterized protein</fullName>
    </submittedName>
</protein>
<comment type="caution">
    <text evidence="1">The sequence shown here is derived from an EMBL/GenBank/DDBJ whole genome shotgun (WGS) entry which is preliminary data.</text>
</comment>
<name>A0ABV8ZU02_9NEIS</name>
<dbReference type="RefSeq" id="WP_231465284.1">
    <property type="nucleotide sequence ID" value="NZ_JAJOHW010000182.1"/>
</dbReference>